<evidence type="ECO:0000313" key="3">
    <source>
        <dbReference type="EMBL" id="MEM5947540.1"/>
    </source>
</evidence>
<dbReference type="CDD" id="cd16329">
    <property type="entry name" value="LolA_like"/>
    <property type="match status" value="1"/>
</dbReference>
<keyword evidence="4" id="KW-1185">Reference proteome</keyword>
<dbReference type="Proteomes" id="UP001466331">
    <property type="component" value="Unassembled WGS sequence"/>
</dbReference>
<reference evidence="3 4" key="1">
    <citation type="submission" date="2024-03" db="EMBL/GenBank/DDBJ databases">
        <title>Ignisphaera cupida sp. nov., a hyperthermophilic hydrolytic archaeon from a hot spring of Kamchatka, and proposal of Ignisphaeraceae fam. nov.</title>
        <authorList>
            <person name="Podosokorskaya O.A."/>
            <person name="Elcheninov A.G."/>
            <person name="Maltseva A.I."/>
            <person name="Zayulina K.S."/>
            <person name="Novikov A."/>
            <person name="Merkel A.Y."/>
        </authorList>
    </citation>
    <scope>NUCLEOTIDE SEQUENCE [LARGE SCALE GENOMIC DNA]</scope>
    <source>
        <strain evidence="3 4">38H-sp</strain>
    </source>
</reference>
<keyword evidence="1" id="KW-0732">Signal</keyword>
<name>A0ABU9UA43_9SPIR</name>
<accession>A0ABU9UA43</accession>
<evidence type="ECO:0000313" key="4">
    <source>
        <dbReference type="Proteomes" id="UP001466331"/>
    </source>
</evidence>
<feature type="signal peptide" evidence="1">
    <location>
        <begin position="1"/>
        <end position="20"/>
    </location>
</feature>
<dbReference type="Gene3D" id="2.50.20.10">
    <property type="entry name" value="Lipoprotein localisation LolA/LolB/LppX"/>
    <property type="match status" value="1"/>
</dbReference>
<feature type="chain" id="PRO_5047142763" evidence="1">
    <location>
        <begin position="21"/>
        <end position="245"/>
    </location>
</feature>
<dbReference type="EMBL" id="JBCHKQ010000001">
    <property type="protein sequence ID" value="MEM5947540.1"/>
    <property type="molecule type" value="Genomic_DNA"/>
</dbReference>
<evidence type="ECO:0000259" key="2">
    <source>
        <dbReference type="Pfam" id="PF17131"/>
    </source>
</evidence>
<dbReference type="PANTHER" id="PTHR37507">
    <property type="entry name" value="SPORULATION PROTEIN YDCC"/>
    <property type="match status" value="1"/>
</dbReference>
<proteinExistence type="predicted"/>
<dbReference type="PANTHER" id="PTHR37507:SF2">
    <property type="entry name" value="SPORULATION PROTEIN YDCC"/>
    <property type="match status" value="1"/>
</dbReference>
<organism evidence="3 4">
    <name type="scientific">Rarispira pelagica</name>
    <dbReference type="NCBI Taxonomy" id="3141764"/>
    <lineage>
        <taxon>Bacteria</taxon>
        <taxon>Pseudomonadati</taxon>
        <taxon>Spirochaetota</taxon>
        <taxon>Spirochaetia</taxon>
        <taxon>Winmispirales</taxon>
        <taxon>Winmispiraceae</taxon>
        <taxon>Rarispira</taxon>
    </lineage>
</organism>
<sequence length="245" mass="28397">MKHKNIFYFALFFIASFSVAAITPQDILEKMEENQTFSTYKAKGKMIIEDRFGKREKTFIVYARGEGETLLEFTSLDEEGQKILRTKDEIYLYYPDAEELIRLQGSALRDSIAGSDISYEDLTGGKDLLDKFNATIEGEEEYNGRTCYILSLKAKKNNVAYPMQKILVDKERFVGLKAQYFALSGKLLKEVEIKEIKEIKGHYIPTHYIFRDVLKKESSTEFFSSDIEVDIKLDDDLFSLEELTW</sequence>
<feature type="domain" description="Uncharacterized protein TP-0789" evidence="2">
    <location>
        <begin position="67"/>
        <end position="244"/>
    </location>
</feature>
<dbReference type="Pfam" id="PF17131">
    <property type="entry name" value="LolA_like"/>
    <property type="match status" value="1"/>
</dbReference>
<dbReference type="RefSeq" id="WP_420068988.1">
    <property type="nucleotide sequence ID" value="NZ_JBCHKQ010000001.1"/>
</dbReference>
<protein>
    <submittedName>
        <fullName evidence="3">Outer membrane lipoprotein-sorting protein</fullName>
    </submittedName>
</protein>
<evidence type="ECO:0000256" key="1">
    <source>
        <dbReference type="SAM" id="SignalP"/>
    </source>
</evidence>
<gene>
    <name evidence="3" type="ORF">WKV44_03180</name>
</gene>
<dbReference type="InterPro" id="IPR033399">
    <property type="entry name" value="TP_0789-like"/>
</dbReference>
<keyword evidence="3" id="KW-0449">Lipoprotein</keyword>
<dbReference type="InterPro" id="IPR052944">
    <property type="entry name" value="Sporulation_related"/>
</dbReference>
<comment type="caution">
    <text evidence="3">The sequence shown here is derived from an EMBL/GenBank/DDBJ whole genome shotgun (WGS) entry which is preliminary data.</text>
</comment>